<dbReference type="RefSeq" id="WP_338274686.1">
    <property type="nucleotide sequence ID" value="NZ_BTTX01000001.1"/>
</dbReference>
<evidence type="ECO:0000256" key="2">
    <source>
        <dbReference type="SAM" id="SignalP"/>
    </source>
</evidence>
<feature type="compositionally biased region" description="Pro residues" evidence="1">
    <location>
        <begin position="209"/>
        <end position="218"/>
    </location>
</feature>
<dbReference type="Pfam" id="PF03968">
    <property type="entry name" value="LptD_N"/>
    <property type="match status" value="1"/>
</dbReference>
<keyword evidence="2" id="KW-0732">Signal</keyword>
<sequence>MIEFLVMALFLAQPTSTQAAVPAAPGAPAVAQATPAPKAGAPAAPAAKPGAAPAANTPAAPPPAPGTSLAPTGLRNPVDLSADHVTGDRNQAVLTGNVVVKHQTMDIRCDKMTGYYNATRQVTRVVCAGNVRAVDGDRQARGERADYDVPSGVLVVTGSPEARQGNTYLTGTKVRLILGNERLEVENARILVDSPSTTAVPGTRKKAPAPKPPAGTTP</sequence>
<dbReference type="Proteomes" id="UP001342631">
    <property type="component" value="Unassembled WGS sequence"/>
</dbReference>
<gene>
    <name evidence="4" type="ORF">ASNO1_08620</name>
</gene>
<dbReference type="Gene3D" id="2.60.450.10">
    <property type="entry name" value="Lipopolysaccharide (LPS) transport protein A like domain"/>
    <property type="match status" value="1"/>
</dbReference>
<feature type="chain" id="PRO_5046731012" description="Organic solvent tolerance-like N-terminal domain-containing protein" evidence="2">
    <location>
        <begin position="20"/>
        <end position="218"/>
    </location>
</feature>
<feature type="region of interest" description="Disordered" evidence="1">
    <location>
        <begin position="194"/>
        <end position="218"/>
    </location>
</feature>
<proteinExistence type="predicted"/>
<evidence type="ECO:0000256" key="1">
    <source>
        <dbReference type="SAM" id="MobiDB-lite"/>
    </source>
</evidence>
<feature type="signal peptide" evidence="2">
    <location>
        <begin position="1"/>
        <end position="19"/>
    </location>
</feature>
<keyword evidence="5" id="KW-1185">Reference proteome</keyword>
<dbReference type="EMBL" id="BTTX01000001">
    <property type="protein sequence ID" value="GMU04610.1"/>
    <property type="molecule type" value="Genomic_DNA"/>
</dbReference>
<feature type="domain" description="Organic solvent tolerance-like N-terminal" evidence="3">
    <location>
        <begin position="82"/>
        <end position="175"/>
    </location>
</feature>
<organism evidence="4 5">
    <name type="scientific">Corallococcus caeni</name>
    <dbReference type="NCBI Taxonomy" id="3082388"/>
    <lineage>
        <taxon>Bacteria</taxon>
        <taxon>Pseudomonadati</taxon>
        <taxon>Myxococcota</taxon>
        <taxon>Myxococcia</taxon>
        <taxon>Myxococcales</taxon>
        <taxon>Cystobacterineae</taxon>
        <taxon>Myxococcaceae</taxon>
        <taxon>Corallococcus</taxon>
    </lineage>
</organism>
<evidence type="ECO:0000313" key="4">
    <source>
        <dbReference type="EMBL" id="GMU04610.1"/>
    </source>
</evidence>
<comment type="caution">
    <text evidence="4">The sequence shown here is derived from an EMBL/GenBank/DDBJ whole genome shotgun (WGS) entry which is preliminary data.</text>
</comment>
<feature type="region of interest" description="Disordered" evidence="1">
    <location>
        <begin position="30"/>
        <end position="83"/>
    </location>
</feature>
<evidence type="ECO:0000313" key="5">
    <source>
        <dbReference type="Proteomes" id="UP001342631"/>
    </source>
</evidence>
<protein>
    <recommendedName>
        <fullName evidence="3">Organic solvent tolerance-like N-terminal domain-containing protein</fullName>
    </recommendedName>
</protein>
<reference evidence="4 5" key="1">
    <citation type="journal article" date="2024" name="Arch. Microbiol.">
        <title>Corallococcus caeni sp. nov., a novel myxobacterium isolated from activated sludge.</title>
        <authorList>
            <person name="Tomita S."/>
            <person name="Nakai R."/>
            <person name="Kuroda K."/>
            <person name="Kurashita H."/>
            <person name="Hatamoto M."/>
            <person name="Yamaguchi T."/>
            <person name="Narihiro T."/>
        </authorList>
    </citation>
    <scope>NUCLEOTIDE SEQUENCE [LARGE SCALE GENOMIC DNA]</scope>
    <source>
        <strain evidence="4 5">NO1</strain>
    </source>
</reference>
<dbReference type="InterPro" id="IPR005653">
    <property type="entry name" value="OstA-like_N"/>
</dbReference>
<name>A0ABQ6QKS2_9BACT</name>
<feature type="compositionally biased region" description="Low complexity" evidence="1">
    <location>
        <begin position="30"/>
        <end position="58"/>
    </location>
</feature>
<accession>A0ABQ6QKS2</accession>
<evidence type="ECO:0000259" key="3">
    <source>
        <dbReference type="Pfam" id="PF03968"/>
    </source>
</evidence>